<gene>
    <name evidence="6" type="ORF">PM001_LOCUS17731</name>
</gene>
<dbReference type="Gene3D" id="3.40.50.720">
    <property type="entry name" value="NAD(P)-binding Rossmann-like Domain"/>
    <property type="match status" value="1"/>
</dbReference>
<dbReference type="PROSITE" id="PS51257">
    <property type="entry name" value="PROKAR_LIPOPROTEIN"/>
    <property type="match status" value="1"/>
</dbReference>
<comment type="similarity">
    <text evidence="2">Belongs to the short-chain dehydrogenases/reductases (SDR) family.</text>
</comment>
<dbReference type="InterPro" id="IPR020904">
    <property type="entry name" value="Sc_DH/Rdtase_CS"/>
</dbReference>
<comment type="caution">
    <text evidence="6">The sequence shown here is derived from an EMBL/GenBank/DDBJ whole genome shotgun (WGS) entry which is preliminary data.</text>
</comment>
<dbReference type="EMBL" id="CAKLBY020000190">
    <property type="protein sequence ID" value="CAK7932581.1"/>
    <property type="molecule type" value="Genomic_DNA"/>
</dbReference>
<evidence type="ECO:0000256" key="5">
    <source>
        <dbReference type="SAM" id="Phobius"/>
    </source>
</evidence>
<evidence type="ECO:0000313" key="7">
    <source>
        <dbReference type="Proteomes" id="UP001162060"/>
    </source>
</evidence>
<evidence type="ECO:0000256" key="4">
    <source>
        <dbReference type="ARBA" id="ARBA00023002"/>
    </source>
</evidence>
<proteinExistence type="inferred from homology"/>
<sequence length="562" mass="61624">MLDRVLHLLASSPLVFNATTIVGCLVLLRFAFRLLSSLYTFFVRPAKSLKGFGQWGVVTGATDGIGKALAMELARKGMNVVLMSRTQSRLGDARAEILSKYPKVQVEILAVDFNRIDDSSVREELQRTLDQVKDIGVLFNNVGVSYDFPEFFDQLSGDRVDSLIKLNVTAATVMTKLVLPGMTQRQRGVIVNVSSGSGRLVVPLLSEYSATKKYIEQFTLCLGAEYSAKNVQIQCHVPMFVSTKLAKIRRSSFLVPSPATYARASVAHLGHDTLLSPYWPHALQIWVYESVPTWLLSKTAMTTHLSLRKRVTVISTINVYVTAVAVLPPEPFGGSLCPHSVGGHSDGSSTLSSTAGRTETLAVLLLSDSRLACVRARQTDRQTSLLDQSMARSLDCRRGRQHLWWWVKSAGAPLYSLSPILASDWAGSQAIYAHSKRRHRDPSLFWRRLTTVSFICSVFLSLFLSCNAKAGRSMSHPHVAASTVRPPACSLVCSQCVPYSLGPHLGDRAKAVVNACGSERAGFEQITDSSVRQELGAGSFVRTRGGGAARHYRPTARRHCSH</sequence>
<organism evidence="6 7">
    <name type="scientific">Peronospora matthiolae</name>
    <dbReference type="NCBI Taxonomy" id="2874970"/>
    <lineage>
        <taxon>Eukaryota</taxon>
        <taxon>Sar</taxon>
        <taxon>Stramenopiles</taxon>
        <taxon>Oomycota</taxon>
        <taxon>Peronosporomycetes</taxon>
        <taxon>Peronosporales</taxon>
        <taxon>Peronosporaceae</taxon>
        <taxon>Peronospora</taxon>
    </lineage>
</organism>
<keyword evidence="5" id="KW-0472">Membrane</keyword>
<keyword evidence="4" id="KW-0560">Oxidoreductase</keyword>
<evidence type="ECO:0000256" key="2">
    <source>
        <dbReference type="ARBA" id="ARBA00006484"/>
    </source>
</evidence>
<dbReference type="PANTHER" id="PTHR43899:SF13">
    <property type="entry name" value="RH59310P"/>
    <property type="match status" value="1"/>
</dbReference>
<evidence type="ECO:0000313" key="6">
    <source>
        <dbReference type="EMBL" id="CAK7932581.1"/>
    </source>
</evidence>
<dbReference type="PRINTS" id="PR00080">
    <property type="entry name" value="SDRFAMILY"/>
</dbReference>
<dbReference type="SUPFAM" id="SSF51735">
    <property type="entry name" value="NAD(P)-binding Rossmann-fold domains"/>
    <property type="match status" value="1"/>
</dbReference>
<dbReference type="Proteomes" id="UP001162060">
    <property type="component" value="Unassembled WGS sequence"/>
</dbReference>
<dbReference type="GO" id="GO:0016491">
    <property type="term" value="F:oxidoreductase activity"/>
    <property type="evidence" value="ECO:0007669"/>
    <property type="project" value="UniProtKB-KW"/>
</dbReference>
<dbReference type="Pfam" id="PF00106">
    <property type="entry name" value="adh_short"/>
    <property type="match status" value="1"/>
</dbReference>
<dbReference type="PROSITE" id="PS00061">
    <property type="entry name" value="ADH_SHORT"/>
    <property type="match status" value="1"/>
</dbReference>
<evidence type="ECO:0000256" key="1">
    <source>
        <dbReference type="ARBA" id="ARBA00004240"/>
    </source>
</evidence>
<dbReference type="InterPro" id="IPR051019">
    <property type="entry name" value="VLCFA-Steroid_DH"/>
</dbReference>
<dbReference type="PANTHER" id="PTHR43899">
    <property type="entry name" value="RH59310P"/>
    <property type="match status" value="1"/>
</dbReference>
<name>A0AAV1UDB0_9STRA</name>
<evidence type="ECO:0000256" key="3">
    <source>
        <dbReference type="ARBA" id="ARBA00022857"/>
    </source>
</evidence>
<keyword evidence="5" id="KW-0812">Transmembrane</keyword>
<keyword evidence="5" id="KW-1133">Transmembrane helix</keyword>
<dbReference type="FunFam" id="3.40.50.720:FF:000137">
    <property type="entry name" value="Hydroxysteroid (17-beta) dehydrogenase 3"/>
    <property type="match status" value="1"/>
</dbReference>
<dbReference type="InterPro" id="IPR036291">
    <property type="entry name" value="NAD(P)-bd_dom_sf"/>
</dbReference>
<dbReference type="InterPro" id="IPR002347">
    <property type="entry name" value="SDR_fam"/>
</dbReference>
<reference evidence="6" key="1">
    <citation type="submission" date="2024-01" db="EMBL/GenBank/DDBJ databases">
        <authorList>
            <person name="Webb A."/>
        </authorList>
    </citation>
    <scope>NUCLEOTIDE SEQUENCE</scope>
    <source>
        <strain evidence="6">Pm1</strain>
    </source>
</reference>
<feature type="transmembrane region" description="Helical" evidence="5">
    <location>
        <begin position="20"/>
        <end position="42"/>
    </location>
</feature>
<evidence type="ECO:0008006" key="8">
    <source>
        <dbReference type="Google" id="ProtNLM"/>
    </source>
</evidence>
<keyword evidence="3" id="KW-0521">NADP</keyword>
<dbReference type="AlphaFoldDB" id="A0AAV1UDB0"/>
<dbReference type="PRINTS" id="PR00081">
    <property type="entry name" value="GDHRDH"/>
</dbReference>
<dbReference type="GO" id="GO:0005783">
    <property type="term" value="C:endoplasmic reticulum"/>
    <property type="evidence" value="ECO:0007669"/>
    <property type="project" value="UniProtKB-SubCell"/>
</dbReference>
<protein>
    <recommendedName>
        <fullName evidence="8">Estradiol 17-beta-dehydrogenase 12</fullName>
    </recommendedName>
</protein>
<dbReference type="CDD" id="cd05356">
    <property type="entry name" value="17beta-HSD1_like_SDR_c"/>
    <property type="match status" value="1"/>
</dbReference>
<comment type="subcellular location">
    <subcellularLocation>
        <location evidence="1">Endoplasmic reticulum</location>
    </subcellularLocation>
</comment>
<accession>A0AAV1UDB0</accession>